<proteinExistence type="predicted"/>
<feature type="transmembrane region" description="Helical" evidence="2">
    <location>
        <begin position="1384"/>
        <end position="1400"/>
    </location>
</feature>
<dbReference type="PANTHER" id="PTHR35478:SF1">
    <property type="entry name" value="ZINC FINGER FYVE DOMAIN-CONTAINING PROTEIN 26"/>
    <property type="match status" value="1"/>
</dbReference>
<evidence type="ECO:0000256" key="2">
    <source>
        <dbReference type="SAM" id="Phobius"/>
    </source>
</evidence>
<feature type="transmembrane region" description="Helical" evidence="2">
    <location>
        <begin position="1511"/>
        <end position="1531"/>
    </location>
</feature>
<feature type="transmembrane region" description="Helical" evidence="2">
    <location>
        <begin position="1436"/>
        <end position="1466"/>
    </location>
</feature>
<reference evidence="3 4" key="1">
    <citation type="submission" date="2016-02" db="EMBL/GenBank/DDBJ databases">
        <title>Genome analysis of coral dinoflagellate symbionts highlights evolutionary adaptations to a symbiotic lifestyle.</title>
        <authorList>
            <person name="Aranda M."/>
            <person name="Li Y."/>
            <person name="Liew Y.J."/>
            <person name="Baumgarten S."/>
            <person name="Simakov O."/>
            <person name="Wilson M."/>
            <person name="Piel J."/>
            <person name="Ashoor H."/>
            <person name="Bougouffa S."/>
            <person name="Bajic V.B."/>
            <person name="Ryu T."/>
            <person name="Ravasi T."/>
            <person name="Bayer T."/>
            <person name="Micklem G."/>
            <person name="Kim H."/>
            <person name="Bhak J."/>
            <person name="Lajeunesse T.C."/>
            <person name="Voolstra C.R."/>
        </authorList>
    </citation>
    <scope>NUCLEOTIDE SEQUENCE [LARGE SCALE GENOMIC DNA]</scope>
    <source>
        <strain evidence="3 4">CCMP2467</strain>
    </source>
</reference>
<sequence length="1804" mass="203908">MNGCTSQREWVDFLSSAITSLNREEEDSSKVTGTEAGDREDAVQISEGLGSSRYLLRFLEYLARVADLMHSASQDAGTRKPKKTSVEAVRRREAVTLTFESSSTAGATAVEMNEETMDEAAGVTKLFDVLAEPPKGIVARLLFELGGHRQALALSEITSIDIVEVIVNASFKWSDGESQNSLLSTLPRYPMSMEVVQYLAQHERAIPRVRCSEAPLLATLACLECRGQHWPSWPMLRFAKEQSRRFPALHRWVEERWHTLRAIRWADARSEGKDAESLPSCLQAADDASETESAREGSAFPDSEGIGYTEEEFAKLDPEDQLALQAAGDDQEASMSAAFTKLVNALIAEERYEVALQACDEYLPVDSDLTDQVLHLYLKSSHQQPPSGSHDSAVHRELLDHECMYRVKGHTLAAQLTLDRYKRWDVDTAVQTLSMCLHRIETEPSADSNEAGRAAALKQELRRILQRMVSFEKILQVSDGRWQVWQEIEDMSKMQVGEAVEHLLSLQQHDMARTLAQMYGMTDPLHSLELSRLHYLFTTKHDKTNAVNRSFDGPTTPLDDLMLRQRHVGIALSLLVFGLERAATGNADDFEAEDMHSECLSLIQRTAGLKDRLGIRTAHQEGTLFQKALVVSIEPEKYTVTAQELKDMGVPAEMVRGYDGKMPSEVLEALQLLKEYGNAASLHSTVSNWMVCMHTSPGKPPNLGAAMSELWSNLFRMSPRNVDELLQHDHHGCVPKVIAIAAAHVRLWRDLASGNLPSQGASLEGDSDPWYLVMEDDVVFCPGWHERMQRELPMAPADAEVIKLFFFGHWREEDQVGNSSLPGPFLEAKDPLRGWDLVTSALYELLHGAGWSKVPAAGFYAGTQAYLIRPSGARKLLENIRGKPFQDIDMTMMSSVKNYVWRRVLVRDRPDDPKPVLLSLPPSQAVSFALQLLDMFDVIQHRALLCQMLLKQLQSWLTPGEEERLRVLLASLQLLGEVSETMRPHFLKLLRKPELIVESLLMNARVDLLKKFLEDFPEYRHDELILRYARKALALQSSQTPVLTEDAVEEDENDAETRLEAAASPGHRAHQAEDEGLGGPWCLTGSSRKDLEIRRRHHFEEAPNSGLTERILELCSDSPDNAAACFHICDELSLRLYDLTPKSGPGKTLATATPWQPGTPLTSVRLLTFLIRRLLSYLQGKFAGAGAEVQLKLERSLKNLDFIPRLWHVSGRKASREKPCCIDMSVCFLCYAPTMYSAQDRRLLCSQAMADIDWDGDYFDLPKDKFNAMTAGQRLDHFAKRIVKHGMERPSLVYRFHITMLLANYGGYFILIALMPRPSDLPTYDYSVLLFAKLLVWQHLAEAFGCRQGPLSGMTFPNNWMYRLSKGTLKYSCLPQLGGTKRNVVDNVVHWLFFITGWGFLLCPWYSFYCIRALFFCDVYLFVFDRTQFYAGTAHAYGSMIFAACFPLDTGSFAGMQLGLIMQWFFSGIGKIGPWFQYVNGPFMLQSRWLRGSKWLRTLLIESEDKMTPTWFGTCLAHFAAFVEYFAPIALMVPSTAAIWLGLIGLTAMHVYILLTPAPFDVYSWNLCFCLSGIYLFYIGNFGFDWASWTTMNVGLRLWFLAEFCLCWYGQFFPDDVGYYLSHRYWAGNWVQTHFMVRKTQTVKEKLDKVDPDMMDGMTEQMARRLRDMGVSCKACLQGPICHKSHDSGDTCYKYKVATGQLTSTGRPCDLRKKMDEDKAGSVLTRGPAAKLSRAGNGKSRPLSDYVIRFQPELGMTLLYDPSPLDRWIGTPIRQDRRTGKYVDNMTGEALEAEATDDYRRYMQ</sequence>
<dbReference type="PANTHER" id="PTHR35478">
    <property type="entry name" value="ZINC FINGER FYVE DOMAIN PROTEIN"/>
    <property type="match status" value="1"/>
</dbReference>
<dbReference type="Pfam" id="PF12077">
    <property type="entry name" value="DUF3556"/>
    <property type="match status" value="1"/>
</dbReference>
<feature type="transmembrane region" description="Helical" evidence="2">
    <location>
        <begin position="1292"/>
        <end position="1314"/>
    </location>
</feature>
<dbReference type="InterPro" id="IPR021941">
    <property type="entry name" value="DUF3556_TM"/>
</dbReference>
<gene>
    <name evidence="3" type="ORF">AK812_SmicGene20222</name>
</gene>
<dbReference type="EMBL" id="LSRX01000432">
    <property type="protein sequence ID" value="OLP97437.1"/>
    <property type="molecule type" value="Genomic_DNA"/>
</dbReference>
<feature type="transmembrane region" description="Helical" evidence="2">
    <location>
        <begin position="1537"/>
        <end position="1555"/>
    </location>
</feature>
<keyword evidence="2" id="KW-0472">Membrane</keyword>
<accession>A0A1Q9DQJ0</accession>
<evidence type="ECO:0000256" key="1">
    <source>
        <dbReference type="SAM" id="MobiDB-lite"/>
    </source>
</evidence>
<comment type="caution">
    <text evidence="3">The sequence shown here is derived from an EMBL/GenBank/DDBJ whole genome shotgun (WGS) entry which is preliminary data.</text>
</comment>
<protein>
    <submittedName>
        <fullName evidence="3">Uncharacterized protein</fullName>
    </submittedName>
</protein>
<feature type="region of interest" description="Disordered" evidence="1">
    <location>
        <begin position="1043"/>
        <end position="1075"/>
    </location>
</feature>
<feature type="region of interest" description="Disordered" evidence="1">
    <location>
        <begin position="276"/>
        <end position="305"/>
    </location>
</feature>
<keyword evidence="4" id="KW-1185">Reference proteome</keyword>
<evidence type="ECO:0000313" key="4">
    <source>
        <dbReference type="Proteomes" id="UP000186817"/>
    </source>
</evidence>
<keyword evidence="2" id="KW-1133">Transmembrane helix</keyword>
<organism evidence="3 4">
    <name type="scientific">Symbiodinium microadriaticum</name>
    <name type="common">Dinoflagellate</name>
    <name type="synonym">Zooxanthella microadriatica</name>
    <dbReference type="NCBI Taxonomy" id="2951"/>
    <lineage>
        <taxon>Eukaryota</taxon>
        <taxon>Sar</taxon>
        <taxon>Alveolata</taxon>
        <taxon>Dinophyceae</taxon>
        <taxon>Suessiales</taxon>
        <taxon>Symbiodiniaceae</taxon>
        <taxon>Symbiodinium</taxon>
    </lineage>
</organism>
<feature type="transmembrane region" description="Helical" evidence="2">
    <location>
        <begin position="1562"/>
        <end position="1584"/>
    </location>
</feature>
<name>A0A1Q9DQJ0_SYMMI</name>
<dbReference type="Proteomes" id="UP000186817">
    <property type="component" value="Unassembled WGS sequence"/>
</dbReference>
<evidence type="ECO:0000313" key="3">
    <source>
        <dbReference type="EMBL" id="OLP97437.1"/>
    </source>
</evidence>
<keyword evidence="2" id="KW-0812">Transmembrane</keyword>
<dbReference type="OrthoDB" id="426919at2759"/>